<gene>
    <name evidence="2" type="ORF">AAFF_G00184090</name>
</gene>
<organism evidence="2 3">
    <name type="scientific">Aldrovandia affinis</name>
    <dbReference type="NCBI Taxonomy" id="143900"/>
    <lineage>
        <taxon>Eukaryota</taxon>
        <taxon>Metazoa</taxon>
        <taxon>Chordata</taxon>
        <taxon>Craniata</taxon>
        <taxon>Vertebrata</taxon>
        <taxon>Euteleostomi</taxon>
        <taxon>Actinopterygii</taxon>
        <taxon>Neopterygii</taxon>
        <taxon>Teleostei</taxon>
        <taxon>Notacanthiformes</taxon>
        <taxon>Halosauridae</taxon>
        <taxon>Aldrovandia</taxon>
    </lineage>
</organism>
<dbReference type="EMBL" id="JAINUG010002448">
    <property type="protein sequence ID" value="KAJ8349180.1"/>
    <property type="molecule type" value="Genomic_DNA"/>
</dbReference>
<evidence type="ECO:0000313" key="3">
    <source>
        <dbReference type="Proteomes" id="UP001221898"/>
    </source>
</evidence>
<evidence type="ECO:0000256" key="1">
    <source>
        <dbReference type="SAM" id="MobiDB-lite"/>
    </source>
</evidence>
<sequence length="171" mass="19436">MASAMDPECQWPVLNRGRTVRLAMPEQHMTLKKTCWKQEAELQRLELEETALQKRKLEETSVPYLRWKDDGKTPAKKAGARDEASPLKTKRLKGREEQVLQERTECKECELKRTPDVLHKDKDSASGKTAAAQKKKQARVPVTPRATCLTGAEKANVLSICGENQVKKKRQ</sequence>
<dbReference type="AlphaFoldDB" id="A0AAD7VX31"/>
<proteinExistence type="predicted"/>
<name>A0AAD7VX31_9TELE</name>
<protein>
    <submittedName>
        <fullName evidence="2">Uncharacterized protein</fullName>
    </submittedName>
</protein>
<feature type="compositionally biased region" description="Basic and acidic residues" evidence="1">
    <location>
        <begin position="67"/>
        <end position="85"/>
    </location>
</feature>
<keyword evidence="3" id="KW-1185">Reference proteome</keyword>
<evidence type="ECO:0000313" key="2">
    <source>
        <dbReference type="EMBL" id="KAJ8349180.1"/>
    </source>
</evidence>
<feature type="region of interest" description="Disordered" evidence="1">
    <location>
        <begin position="67"/>
        <end position="89"/>
    </location>
</feature>
<reference evidence="2" key="1">
    <citation type="journal article" date="2023" name="Science">
        <title>Genome structures resolve the early diversification of teleost fishes.</title>
        <authorList>
            <person name="Parey E."/>
            <person name="Louis A."/>
            <person name="Montfort J."/>
            <person name="Bouchez O."/>
            <person name="Roques C."/>
            <person name="Iampietro C."/>
            <person name="Lluch J."/>
            <person name="Castinel A."/>
            <person name="Donnadieu C."/>
            <person name="Desvignes T."/>
            <person name="Floi Bucao C."/>
            <person name="Jouanno E."/>
            <person name="Wen M."/>
            <person name="Mejri S."/>
            <person name="Dirks R."/>
            <person name="Jansen H."/>
            <person name="Henkel C."/>
            <person name="Chen W.J."/>
            <person name="Zahm M."/>
            <person name="Cabau C."/>
            <person name="Klopp C."/>
            <person name="Thompson A.W."/>
            <person name="Robinson-Rechavi M."/>
            <person name="Braasch I."/>
            <person name="Lecointre G."/>
            <person name="Bobe J."/>
            <person name="Postlethwait J.H."/>
            <person name="Berthelot C."/>
            <person name="Roest Crollius H."/>
            <person name="Guiguen Y."/>
        </authorList>
    </citation>
    <scope>NUCLEOTIDE SEQUENCE</scope>
    <source>
        <strain evidence="2">NC1722</strain>
    </source>
</reference>
<feature type="region of interest" description="Disordered" evidence="1">
    <location>
        <begin position="113"/>
        <end position="142"/>
    </location>
</feature>
<feature type="compositionally biased region" description="Basic and acidic residues" evidence="1">
    <location>
        <begin position="113"/>
        <end position="125"/>
    </location>
</feature>
<dbReference type="Proteomes" id="UP001221898">
    <property type="component" value="Unassembled WGS sequence"/>
</dbReference>
<comment type="caution">
    <text evidence="2">The sequence shown here is derived from an EMBL/GenBank/DDBJ whole genome shotgun (WGS) entry which is preliminary data.</text>
</comment>
<accession>A0AAD7VX31</accession>